<evidence type="ECO:0000256" key="1">
    <source>
        <dbReference type="ARBA" id="ARBA00001974"/>
    </source>
</evidence>
<dbReference type="Gene3D" id="3.50.50.60">
    <property type="entry name" value="FAD/NAD(P)-binding domain"/>
    <property type="match status" value="1"/>
</dbReference>
<reference evidence="6 7" key="1">
    <citation type="journal article" date="2020" name="Microb. Genom.">
        <title>Genetic diversity of clinical and environmental Mucorales isolates obtained from an investigation of mucormycosis cases among solid organ transplant recipients.</title>
        <authorList>
            <person name="Nguyen M.H."/>
            <person name="Kaul D."/>
            <person name="Muto C."/>
            <person name="Cheng S.J."/>
            <person name="Richter R.A."/>
            <person name="Bruno V.M."/>
            <person name="Liu G."/>
            <person name="Beyhan S."/>
            <person name="Sundermann A.J."/>
            <person name="Mounaud S."/>
            <person name="Pasculle A.W."/>
            <person name="Nierman W.C."/>
            <person name="Driscoll E."/>
            <person name="Cumbie R."/>
            <person name="Clancy C.J."/>
            <person name="Dupont C.L."/>
        </authorList>
    </citation>
    <scope>NUCLEOTIDE SEQUENCE [LARGE SCALE GENOMIC DNA]</scope>
    <source>
        <strain evidence="6 7">GL24</strain>
    </source>
</reference>
<dbReference type="SUPFAM" id="SSF51905">
    <property type="entry name" value="FAD/NAD(P)-binding domain"/>
    <property type="match status" value="1"/>
</dbReference>
<dbReference type="Proteomes" id="UP000740926">
    <property type="component" value="Unassembled WGS sequence"/>
</dbReference>
<dbReference type="PROSITE" id="PS00624">
    <property type="entry name" value="GMC_OXRED_2"/>
    <property type="match status" value="1"/>
</dbReference>
<proteinExistence type="inferred from homology"/>
<comment type="caution">
    <text evidence="6">The sequence shown here is derived from an EMBL/GenBank/DDBJ whole genome shotgun (WGS) entry which is preliminary data.</text>
</comment>
<dbReference type="PANTHER" id="PTHR11552:SF147">
    <property type="entry name" value="CHOLINE DEHYDROGENASE, MITOCHONDRIAL"/>
    <property type="match status" value="1"/>
</dbReference>
<dbReference type="GO" id="GO:0050660">
    <property type="term" value="F:flavin adenine dinucleotide binding"/>
    <property type="evidence" value="ECO:0007669"/>
    <property type="project" value="InterPro"/>
</dbReference>
<dbReference type="InterPro" id="IPR036188">
    <property type="entry name" value="FAD/NAD-bd_sf"/>
</dbReference>
<evidence type="ECO:0000313" key="6">
    <source>
        <dbReference type="EMBL" id="KAG1534025.1"/>
    </source>
</evidence>
<keyword evidence="7" id="KW-1185">Reference proteome</keyword>
<evidence type="ECO:0000313" key="7">
    <source>
        <dbReference type="Proteomes" id="UP000740926"/>
    </source>
</evidence>
<name>A0A9P6XX02_9FUNG</name>
<dbReference type="PANTHER" id="PTHR11552">
    <property type="entry name" value="GLUCOSE-METHANOL-CHOLINE GMC OXIDOREDUCTASE"/>
    <property type="match status" value="1"/>
</dbReference>
<dbReference type="InterPro" id="IPR012132">
    <property type="entry name" value="GMC_OxRdtase"/>
</dbReference>
<protein>
    <recommendedName>
        <fullName evidence="5">Glucose-methanol-choline oxidoreductase N-terminal domain-containing protein</fullName>
    </recommendedName>
</protein>
<evidence type="ECO:0000256" key="4">
    <source>
        <dbReference type="ARBA" id="ARBA00022827"/>
    </source>
</evidence>
<accession>A0A9P6XX02</accession>
<evidence type="ECO:0000256" key="2">
    <source>
        <dbReference type="ARBA" id="ARBA00010790"/>
    </source>
</evidence>
<dbReference type="InterPro" id="IPR000172">
    <property type="entry name" value="GMC_OxRdtase_N"/>
</dbReference>
<keyword evidence="3" id="KW-0285">Flavoprotein</keyword>
<organism evidence="6 7">
    <name type="scientific">Rhizopus delemar</name>
    <dbReference type="NCBI Taxonomy" id="936053"/>
    <lineage>
        <taxon>Eukaryota</taxon>
        <taxon>Fungi</taxon>
        <taxon>Fungi incertae sedis</taxon>
        <taxon>Mucoromycota</taxon>
        <taxon>Mucoromycotina</taxon>
        <taxon>Mucoromycetes</taxon>
        <taxon>Mucorales</taxon>
        <taxon>Mucorineae</taxon>
        <taxon>Rhizopodaceae</taxon>
        <taxon>Rhizopus</taxon>
    </lineage>
</organism>
<evidence type="ECO:0000259" key="5">
    <source>
        <dbReference type="PROSITE" id="PS00624"/>
    </source>
</evidence>
<comment type="similarity">
    <text evidence="2">Belongs to the GMC oxidoreductase family.</text>
</comment>
<dbReference type="GO" id="GO:0016614">
    <property type="term" value="F:oxidoreductase activity, acting on CH-OH group of donors"/>
    <property type="evidence" value="ECO:0007669"/>
    <property type="project" value="InterPro"/>
</dbReference>
<dbReference type="AlphaFoldDB" id="A0A9P6XX02"/>
<dbReference type="Pfam" id="PF00732">
    <property type="entry name" value="GMC_oxred_N"/>
    <property type="match status" value="1"/>
</dbReference>
<evidence type="ECO:0000256" key="3">
    <source>
        <dbReference type="ARBA" id="ARBA00022630"/>
    </source>
</evidence>
<keyword evidence="4" id="KW-0274">FAD</keyword>
<gene>
    <name evidence="6" type="ORF">G6F50_015677</name>
</gene>
<sequence length="141" mass="14978">MSTAKCFLKPAMARKNLDVRTYAQATRVLFDGARAVGVAYCHPAHPARVRAVRAKREVIVACGAINTPKLLQLSGLGPAELLHEHGIPVVCDLRGVGEHLSDHYSVRIVARPLAVQAAQHHGAQPVAAALLLEIAAGTDRA</sequence>
<comment type="cofactor">
    <cofactor evidence="1">
        <name>FAD</name>
        <dbReference type="ChEBI" id="CHEBI:57692"/>
    </cofactor>
</comment>
<dbReference type="EMBL" id="JAANIU010008933">
    <property type="protein sequence ID" value="KAG1534025.1"/>
    <property type="molecule type" value="Genomic_DNA"/>
</dbReference>
<feature type="domain" description="Glucose-methanol-choline oxidoreductase N-terminal" evidence="5">
    <location>
        <begin position="63"/>
        <end position="77"/>
    </location>
</feature>